<gene>
    <name evidence="2" type="ORF">PR048_026838</name>
</gene>
<evidence type="ECO:0000313" key="2">
    <source>
        <dbReference type="EMBL" id="KAJ8873205.1"/>
    </source>
</evidence>
<dbReference type="Proteomes" id="UP001159363">
    <property type="component" value="Chromosome 10"/>
</dbReference>
<organism evidence="2 3">
    <name type="scientific">Dryococelus australis</name>
    <dbReference type="NCBI Taxonomy" id="614101"/>
    <lineage>
        <taxon>Eukaryota</taxon>
        <taxon>Metazoa</taxon>
        <taxon>Ecdysozoa</taxon>
        <taxon>Arthropoda</taxon>
        <taxon>Hexapoda</taxon>
        <taxon>Insecta</taxon>
        <taxon>Pterygota</taxon>
        <taxon>Neoptera</taxon>
        <taxon>Polyneoptera</taxon>
        <taxon>Phasmatodea</taxon>
        <taxon>Verophasmatodea</taxon>
        <taxon>Anareolatae</taxon>
        <taxon>Phasmatidae</taxon>
        <taxon>Eurycanthinae</taxon>
        <taxon>Dryococelus</taxon>
    </lineage>
</organism>
<evidence type="ECO:0000313" key="3">
    <source>
        <dbReference type="Proteomes" id="UP001159363"/>
    </source>
</evidence>
<protein>
    <submittedName>
        <fullName evidence="2">Uncharacterized protein</fullName>
    </submittedName>
</protein>
<keyword evidence="1" id="KW-0732">Signal</keyword>
<name>A0ABQ9GMG0_9NEOP</name>
<keyword evidence="3" id="KW-1185">Reference proteome</keyword>
<accession>A0ABQ9GMG0</accession>
<feature type="signal peptide" evidence="1">
    <location>
        <begin position="1"/>
        <end position="21"/>
    </location>
</feature>
<proteinExistence type="predicted"/>
<feature type="chain" id="PRO_5047521783" evidence="1">
    <location>
        <begin position="22"/>
        <end position="140"/>
    </location>
</feature>
<comment type="caution">
    <text evidence="2">The sequence shown here is derived from an EMBL/GenBank/DDBJ whole genome shotgun (WGS) entry which is preliminary data.</text>
</comment>
<dbReference type="EMBL" id="JARBHB010000011">
    <property type="protein sequence ID" value="KAJ8873205.1"/>
    <property type="molecule type" value="Genomic_DNA"/>
</dbReference>
<reference evidence="2 3" key="1">
    <citation type="submission" date="2023-02" db="EMBL/GenBank/DDBJ databases">
        <title>LHISI_Scaffold_Assembly.</title>
        <authorList>
            <person name="Stuart O.P."/>
            <person name="Cleave R."/>
            <person name="Magrath M.J.L."/>
            <person name="Mikheyev A.S."/>
        </authorList>
    </citation>
    <scope>NUCLEOTIDE SEQUENCE [LARGE SCALE GENOMIC DNA]</scope>
    <source>
        <strain evidence="2">Daus_M_001</strain>
        <tissue evidence="2">Leg muscle</tissue>
    </source>
</reference>
<sequence>MFLMTYIILLWWFLILCSVISNPVKPPKALHLIRRETLPSIKRSRFTVNQTLKIFNQDISNGDRFMYLMLALEDEPLALIQPLPLSPCFDIIVEAIDNKRLIMSHQIDAILQDPVVYLNSTVSMRYLLSTVNENVAALKA</sequence>
<evidence type="ECO:0000256" key="1">
    <source>
        <dbReference type="SAM" id="SignalP"/>
    </source>
</evidence>